<dbReference type="PANTHER" id="PTHR12725">
    <property type="entry name" value="HALOACID DEHALOGENASE-LIKE HYDROLASE"/>
    <property type="match status" value="1"/>
</dbReference>
<accession>A0A0P1HJJ3</accession>
<dbReference type="Pfam" id="PF00702">
    <property type="entry name" value="Hydrolase"/>
    <property type="match status" value="1"/>
</dbReference>
<dbReference type="RefSeq" id="WP_058284246.1">
    <property type="nucleotide sequence ID" value="NZ_CP041159.1"/>
</dbReference>
<dbReference type="InterPro" id="IPR010237">
    <property type="entry name" value="Pyr-5-nucltdase"/>
</dbReference>
<dbReference type="SFLD" id="SFLDG01132">
    <property type="entry name" value="C1.5.3:_5'-Nucleotidase_Like"/>
    <property type="match status" value="1"/>
</dbReference>
<dbReference type="EMBL" id="CYSR01000002">
    <property type="protein sequence ID" value="CUH97979.1"/>
    <property type="molecule type" value="Genomic_DNA"/>
</dbReference>
<protein>
    <submittedName>
        <fullName evidence="1">Fructose-1-P/6-phosphogluconate phosphatase</fullName>
    </submittedName>
</protein>
<name>A0A0P1HJJ3_9RHOB</name>
<dbReference type="CDD" id="cd02604">
    <property type="entry name" value="HAD_5NT"/>
    <property type="match status" value="1"/>
</dbReference>
<dbReference type="SFLD" id="SFLDG01129">
    <property type="entry name" value="C1.5:_HAD__Beta-PGM__Phosphata"/>
    <property type="match status" value="1"/>
</dbReference>
<proteinExistence type="predicted"/>
<dbReference type="PANTHER" id="PTHR12725:SF117">
    <property type="entry name" value="HALOACID DEHALOGENASE-LIKE HYDROLASE"/>
    <property type="match status" value="1"/>
</dbReference>
<evidence type="ECO:0000313" key="2">
    <source>
        <dbReference type="Proteomes" id="UP000051326"/>
    </source>
</evidence>
<dbReference type="SFLD" id="SFLDS00003">
    <property type="entry name" value="Haloacid_Dehalogenase"/>
    <property type="match status" value="1"/>
</dbReference>
<gene>
    <name evidence="1" type="ORF">PHA8399_00082</name>
</gene>
<dbReference type="STRING" id="1396826.PHA8399_00082"/>
<dbReference type="NCBIfam" id="TIGR01509">
    <property type="entry name" value="HAD-SF-IA-v3"/>
    <property type="match status" value="1"/>
</dbReference>
<dbReference type="SUPFAM" id="SSF56784">
    <property type="entry name" value="HAD-like"/>
    <property type="match status" value="1"/>
</dbReference>
<sequence>MPKHAFSHVSQWVFDLDNTLYHPSARLFDQIEVKMTAYVMDALRVDRAEADRLRSQYWREHGTTLAGLMREHDLDPDPYLVAVHDISMDHLEEDADLAAGIRNLPGKKIVYTNGSAPYAERVLAARGLSGLFDGVFGVEHADYHPKPERRAFDRVFARAGIAPQQAAMFEDDARNLAAPHEMGMRTVHVAPEPVDAAHIHHHSDDLAGFLARLI</sequence>
<dbReference type="InterPro" id="IPR023214">
    <property type="entry name" value="HAD_sf"/>
</dbReference>
<dbReference type="NCBIfam" id="TIGR01993">
    <property type="entry name" value="Pyr-5-nucltdase"/>
    <property type="match status" value="1"/>
</dbReference>
<reference evidence="1 2" key="1">
    <citation type="submission" date="2015-09" db="EMBL/GenBank/DDBJ databases">
        <authorList>
            <consortium name="Swine Surveillance"/>
        </authorList>
    </citation>
    <scope>NUCLEOTIDE SEQUENCE [LARGE SCALE GENOMIC DNA]</scope>
    <source>
        <strain evidence="1 2">CECT 8399</strain>
    </source>
</reference>
<dbReference type="Gene3D" id="1.10.150.450">
    <property type="match status" value="1"/>
</dbReference>
<dbReference type="Proteomes" id="UP000051326">
    <property type="component" value="Unassembled WGS sequence"/>
</dbReference>
<evidence type="ECO:0000313" key="1">
    <source>
        <dbReference type="EMBL" id="CUH97979.1"/>
    </source>
</evidence>
<dbReference type="Gene3D" id="3.40.50.1000">
    <property type="entry name" value="HAD superfamily/HAD-like"/>
    <property type="match status" value="1"/>
</dbReference>
<dbReference type="InterPro" id="IPR036412">
    <property type="entry name" value="HAD-like_sf"/>
</dbReference>
<dbReference type="AlphaFoldDB" id="A0A0P1HJJ3"/>
<organism evidence="1 2">
    <name type="scientific">Leisingera aquaemixtae</name>
    <dbReference type="NCBI Taxonomy" id="1396826"/>
    <lineage>
        <taxon>Bacteria</taxon>
        <taxon>Pseudomonadati</taxon>
        <taxon>Pseudomonadota</taxon>
        <taxon>Alphaproteobacteria</taxon>
        <taxon>Rhodobacterales</taxon>
        <taxon>Roseobacteraceae</taxon>
        <taxon>Leisingera</taxon>
    </lineage>
</organism>
<dbReference type="InterPro" id="IPR006439">
    <property type="entry name" value="HAD-SF_hydro_IA"/>
</dbReference>